<keyword evidence="3" id="KW-0378">Hydrolase</keyword>
<sequence length="279" mass="31234">MSSPVIDFHIHPIYYEQYCVSAAEWIKTQQTAGDWPAFVEKYADPAVFSAFLEENGVDYGVILAELSPVTTGICTNEYVREFCHGREKLIPFASINPYLTEGGGTGRLAGRLLQEDGFRGIKLYPTYHYFYPNDRLVYPVYSAAEEAGVPVMLHTGSSIFKGARLKYGDPLFLDDVAVDFPGLKIVLVHSGRGLWYNNAFFLARLHENVYMEIAGLPPQKLLDYFPELERNAGKIIFGSDWPGVVSIKANIEMIRALPLQEETKEKILGGNAARLLGIR</sequence>
<evidence type="ECO:0000313" key="3">
    <source>
        <dbReference type="EMBL" id="OAT85257.1"/>
    </source>
</evidence>
<reference evidence="3 4" key="1">
    <citation type="submission" date="2016-04" db="EMBL/GenBank/DDBJ databases">
        <authorList>
            <person name="Evans L.H."/>
            <person name="Alamgir A."/>
            <person name="Owens N."/>
            <person name="Weber N.D."/>
            <person name="Virtaneva K."/>
            <person name="Barbian K."/>
            <person name="Babar A."/>
            <person name="Rosenke K."/>
        </authorList>
    </citation>
    <scope>NUCLEOTIDE SEQUENCE [LARGE SCALE GENOMIC DNA]</scope>
    <source>
        <strain evidence="3 4">LMa1</strain>
    </source>
</reference>
<dbReference type="GO" id="GO:0016787">
    <property type="term" value="F:hydrolase activity"/>
    <property type="evidence" value="ECO:0007669"/>
    <property type="project" value="UniProtKB-KW"/>
</dbReference>
<dbReference type="STRING" id="1838280.A6M21_06870"/>
<proteinExistence type="predicted"/>
<protein>
    <submittedName>
        <fullName evidence="3">Metal-dependent hydrolase</fullName>
    </submittedName>
</protein>
<dbReference type="GO" id="GO:0016831">
    <property type="term" value="F:carboxy-lyase activity"/>
    <property type="evidence" value="ECO:0007669"/>
    <property type="project" value="InterPro"/>
</dbReference>
<dbReference type="InterPro" id="IPR032465">
    <property type="entry name" value="ACMSD"/>
</dbReference>
<evidence type="ECO:0000256" key="1">
    <source>
        <dbReference type="ARBA" id="ARBA00023239"/>
    </source>
</evidence>
<dbReference type="InterPro" id="IPR032466">
    <property type="entry name" value="Metal_Hydrolase"/>
</dbReference>
<dbReference type="SUPFAM" id="SSF51556">
    <property type="entry name" value="Metallo-dependent hydrolases"/>
    <property type="match status" value="1"/>
</dbReference>
<accession>A0A1B7LGM5</accession>
<comment type="caution">
    <text evidence="3">The sequence shown here is derived from an EMBL/GenBank/DDBJ whole genome shotgun (WGS) entry which is preliminary data.</text>
</comment>
<dbReference type="CDD" id="cd01292">
    <property type="entry name" value="metallo-dependent_hydrolases"/>
    <property type="match status" value="1"/>
</dbReference>
<dbReference type="Proteomes" id="UP000078532">
    <property type="component" value="Unassembled WGS sequence"/>
</dbReference>
<organism evidence="3 4">
    <name type="scientific">Desulfotomaculum copahuensis</name>
    <dbReference type="NCBI Taxonomy" id="1838280"/>
    <lineage>
        <taxon>Bacteria</taxon>
        <taxon>Bacillati</taxon>
        <taxon>Bacillota</taxon>
        <taxon>Clostridia</taxon>
        <taxon>Eubacteriales</taxon>
        <taxon>Desulfotomaculaceae</taxon>
        <taxon>Desulfotomaculum</taxon>
    </lineage>
</organism>
<dbReference type="InterPro" id="IPR006680">
    <property type="entry name" value="Amidohydro-rel"/>
</dbReference>
<feature type="domain" description="Amidohydrolase-related" evidence="2">
    <location>
        <begin position="6"/>
        <end position="278"/>
    </location>
</feature>
<evidence type="ECO:0000313" key="4">
    <source>
        <dbReference type="Proteomes" id="UP000078532"/>
    </source>
</evidence>
<dbReference type="AlphaFoldDB" id="A0A1B7LGM5"/>
<dbReference type="RefSeq" id="WP_066667008.1">
    <property type="nucleotide sequence ID" value="NZ_LYVF01000069.1"/>
</dbReference>
<dbReference type="EMBL" id="LYVF01000069">
    <property type="protein sequence ID" value="OAT85257.1"/>
    <property type="molecule type" value="Genomic_DNA"/>
</dbReference>
<keyword evidence="1" id="KW-0456">Lyase</keyword>
<dbReference type="OrthoDB" id="9771932at2"/>
<dbReference type="Gene3D" id="3.20.20.140">
    <property type="entry name" value="Metal-dependent hydrolases"/>
    <property type="match status" value="1"/>
</dbReference>
<dbReference type="PANTHER" id="PTHR21240">
    <property type="entry name" value="2-AMINO-3-CARBOXYLMUCONATE-6-SEMIALDEHYDE DECARBOXYLASE"/>
    <property type="match status" value="1"/>
</dbReference>
<name>A0A1B7LGM5_9FIRM</name>
<keyword evidence="4" id="KW-1185">Reference proteome</keyword>
<dbReference type="Pfam" id="PF04909">
    <property type="entry name" value="Amidohydro_2"/>
    <property type="match status" value="1"/>
</dbReference>
<evidence type="ECO:0000259" key="2">
    <source>
        <dbReference type="Pfam" id="PF04909"/>
    </source>
</evidence>
<dbReference type="PANTHER" id="PTHR21240:SF19">
    <property type="entry name" value="CATALYTIC_ HYDROLASE"/>
    <property type="match status" value="1"/>
</dbReference>
<gene>
    <name evidence="3" type="ORF">A6M21_06870</name>
</gene>